<dbReference type="AlphaFoldDB" id="A0A9Q8ZBC1"/>
<evidence type="ECO:0000256" key="5">
    <source>
        <dbReference type="ARBA" id="ARBA00023136"/>
    </source>
</evidence>
<keyword evidence="3" id="KW-0256">Endoplasmic reticulum</keyword>
<dbReference type="PANTHER" id="PTHR31394:SF1">
    <property type="entry name" value="TRANSMEMBRANE PROTEIN 199"/>
    <property type="match status" value="1"/>
</dbReference>
<dbReference type="OrthoDB" id="19981at2759"/>
<evidence type="ECO:0000256" key="4">
    <source>
        <dbReference type="ARBA" id="ARBA00022989"/>
    </source>
</evidence>
<evidence type="ECO:0000256" key="2">
    <source>
        <dbReference type="ARBA" id="ARBA00022692"/>
    </source>
</evidence>
<evidence type="ECO:0000256" key="6">
    <source>
        <dbReference type="SAM" id="MobiDB-lite"/>
    </source>
</evidence>
<sequence>MVLLTMTPGIARAVARAEQLSPDDYASLQRADEPTLAHAKPGNPISHRQLTDLSKLLKKHLPRPDSDAPVSNEQDAVEEPIPRTLAALLANTTLYTPPPPPKPAKTPEYEALMARLRAEQEALSYERMLHPPATRETFSQRFPHAPDPFGIGAIQTTSEEDDVSFEEVHRQIILIINILVSIVCVAVFIWIAARHWSVGSRLGLSLGGSLGVAVAEVAVYSGYVRKVKQAKRLEKKKPEIKEIVKTWVLDSQSEGAEASGWKEKEGDGVRFRKGKHR</sequence>
<keyword evidence="4 7" id="KW-1133">Transmembrane helix</keyword>
<dbReference type="Proteomes" id="UP001056012">
    <property type="component" value="Chromosome 5"/>
</dbReference>
<feature type="region of interest" description="Disordered" evidence="6">
    <location>
        <begin position="251"/>
        <end position="277"/>
    </location>
</feature>
<keyword evidence="5 7" id="KW-0472">Membrane</keyword>
<accession>A0A9Q8ZBC1</accession>
<feature type="transmembrane region" description="Helical" evidence="7">
    <location>
        <begin position="204"/>
        <end position="223"/>
    </location>
</feature>
<evidence type="ECO:0000256" key="3">
    <source>
        <dbReference type="ARBA" id="ARBA00022824"/>
    </source>
</evidence>
<evidence type="ECO:0000256" key="1">
    <source>
        <dbReference type="ARBA" id="ARBA00004477"/>
    </source>
</evidence>
<dbReference type="PANTHER" id="PTHR31394">
    <property type="entry name" value="TRANSMEMBRANE PROTEIN 199"/>
    <property type="match status" value="1"/>
</dbReference>
<dbReference type="GO" id="GO:0005789">
    <property type="term" value="C:endoplasmic reticulum membrane"/>
    <property type="evidence" value="ECO:0007669"/>
    <property type="project" value="UniProtKB-SubCell"/>
</dbReference>
<dbReference type="Pfam" id="PF11712">
    <property type="entry name" value="Vma12"/>
    <property type="match status" value="1"/>
</dbReference>
<dbReference type="EMBL" id="CP089278">
    <property type="protein sequence ID" value="USP80022.1"/>
    <property type="molecule type" value="Genomic_DNA"/>
</dbReference>
<protein>
    <submittedName>
        <fullName evidence="8">Uncharacterized protein</fullName>
    </submittedName>
</protein>
<gene>
    <name evidence="8" type="ORF">yc1106_07296</name>
</gene>
<dbReference type="InterPro" id="IPR021013">
    <property type="entry name" value="ATPase_Vma12"/>
</dbReference>
<keyword evidence="9" id="KW-1185">Reference proteome</keyword>
<reference evidence="8" key="1">
    <citation type="submission" date="2021-12" db="EMBL/GenBank/DDBJ databases">
        <title>Curvularia clavata genome.</title>
        <authorList>
            <person name="Cao Y."/>
        </authorList>
    </citation>
    <scope>NUCLEOTIDE SEQUENCE</scope>
    <source>
        <strain evidence="8">Yc1106</strain>
    </source>
</reference>
<evidence type="ECO:0000256" key="7">
    <source>
        <dbReference type="SAM" id="Phobius"/>
    </source>
</evidence>
<proteinExistence type="predicted"/>
<comment type="subcellular location">
    <subcellularLocation>
        <location evidence="1">Endoplasmic reticulum membrane</location>
        <topology evidence="1">Multi-pass membrane protein</topology>
    </subcellularLocation>
</comment>
<name>A0A9Q8ZBC1_CURCL</name>
<dbReference type="VEuPathDB" id="FungiDB:yc1106_07296"/>
<feature type="transmembrane region" description="Helical" evidence="7">
    <location>
        <begin position="172"/>
        <end position="192"/>
    </location>
</feature>
<dbReference type="GO" id="GO:0070072">
    <property type="term" value="P:vacuolar proton-transporting V-type ATPase complex assembly"/>
    <property type="evidence" value="ECO:0007669"/>
    <property type="project" value="InterPro"/>
</dbReference>
<evidence type="ECO:0000313" key="8">
    <source>
        <dbReference type="EMBL" id="USP80022.1"/>
    </source>
</evidence>
<organism evidence="8 9">
    <name type="scientific">Curvularia clavata</name>
    <dbReference type="NCBI Taxonomy" id="95742"/>
    <lineage>
        <taxon>Eukaryota</taxon>
        <taxon>Fungi</taxon>
        <taxon>Dikarya</taxon>
        <taxon>Ascomycota</taxon>
        <taxon>Pezizomycotina</taxon>
        <taxon>Dothideomycetes</taxon>
        <taxon>Pleosporomycetidae</taxon>
        <taxon>Pleosporales</taxon>
        <taxon>Pleosporineae</taxon>
        <taxon>Pleosporaceae</taxon>
        <taxon>Curvularia</taxon>
    </lineage>
</organism>
<evidence type="ECO:0000313" key="9">
    <source>
        <dbReference type="Proteomes" id="UP001056012"/>
    </source>
</evidence>
<feature type="compositionally biased region" description="Basic and acidic residues" evidence="6">
    <location>
        <begin position="260"/>
        <end position="270"/>
    </location>
</feature>
<keyword evidence="2 7" id="KW-0812">Transmembrane</keyword>